<dbReference type="Pfam" id="PF07907">
    <property type="entry name" value="YibE_F"/>
    <property type="match status" value="1"/>
</dbReference>
<evidence type="ECO:0000313" key="2">
    <source>
        <dbReference type="EMBL" id="QEN05113.1"/>
    </source>
</evidence>
<protein>
    <submittedName>
        <fullName evidence="2">YibE/F family protein</fullName>
    </submittedName>
</protein>
<sequence>MVVFQKVSAILHKVLHEDIFPWLILLLSAFIIIISLNYIKIDKYFSSDFVIGRVLSVLESNLDDDPYVPGRKLGKQELVVNILYGEDAGKKFEIYNTLTKGHNILAREGYTYVFSIREEMSGDKVVWLYSYNRVPLLASLLLLFIVLVLFIAGKKGFRSLVGLLFTGVIILFVLAPLILRGIDPIFISIISLSLITVVSFLLISGFNNKSLISILGTLGGIISAGIICYIASKLAHLSGINMEKGEQILYIAEDYGIRINGFLFISILIASSGAVMDVAMSITSSLMEITKHNRDISSKDLFSSGMDIGRDLIGTMINTLILAFAGSSFTLLLMVVGLSMSFNQYINIPLISIEIIQGIAGSIGIILTVPLTNIAFIILEKRRNKNEEEISKS</sequence>
<feature type="transmembrane region" description="Helical" evidence="1">
    <location>
        <begin position="20"/>
        <end position="39"/>
    </location>
</feature>
<evidence type="ECO:0000313" key="3">
    <source>
        <dbReference type="Proteomes" id="UP000323824"/>
    </source>
</evidence>
<gene>
    <name evidence="2" type="ORF">EW093_10455</name>
</gene>
<dbReference type="RefSeq" id="WP_149568354.1">
    <property type="nucleotide sequence ID" value="NZ_CP035807.1"/>
</dbReference>
<name>A0A5C1QAF5_9SPIO</name>
<dbReference type="EMBL" id="CP035807">
    <property type="protein sequence ID" value="QEN05113.1"/>
    <property type="molecule type" value="Genomic_DNA"/>
</dbReference>
<feature type="transmembrane region" description="Helical" evidence="1">
    <location>
        <begin position="185"/>
        <end position="204"/>
    </location>
</feature>
<feature type="transmembrane region" description="Helical" evidence="1">
    <location>
        <begin position="355"/>
        <end position="379"/>
    </location>
</feature>
<keyword evidence="1" id="KW-0812">Transmembrane</keyword>
<feature type="transmembrane region" description="Helical" evidence="1">
    <location>
        <begin position="308"/>
        <end position="335"/>
    </location>
</feature>
<reference evidence="2 3" key="1">
    <citation type="submission" date="2019-02" db="EMBL/GenBank/DDBJ databases">
        <authorList>
            <person name="Fomenkov A."/>
            <person name="Dubinina G."/>
            <person name="Grabovich M."/>
            <person name="Vincze T."/>
            <person name="Roberts R.J."/>
        </authorList>
    </citation>
    <scope>NUCLEOTIDE SEQUENCE [LARGE SCALE GENOMIC DNA]</scope>
    <source>
        <strain evidence="2 3">P</strain>
    </source>
</reference>
<dbReference type="InterPro" id="IPR012507">
    <property type="entry name" value="YibE_F"/>
</dbReference>
<keyword evidence="1" id="KW-0472">Membrane</keyword>
<keyword evidence="3" id="KW-1185">Reference proteome</keyword>
<reference evidence="2 3" key="2">
    <citation type="submission" date="2019-09" db="EMBL/GenBank/DDBJ databases">
        <title>Complete Genome Sequence and Methylome Analysis of free living Spirochaetas.</title>
        <authorList>
            <person name="Leshcheva N."/>
            <person name="Mikheeva N."/>
        </authorList>
    </citation>
    <scope>NUCLEOTIDE SEQUENCE [LARGE SCALE GENOMIC DNA]</scope>
    <source>
        <strain evidence="2 3">P</strain>
    </source>
</reference>
<feature type="transmembrane region" description="Helical" evidence="1">
    <location>
        <begin position="262"/>
        <end position="287"/>
    </location>
</feature>
<dbReference type="PANTHER" id="PTHR41771:SF1">
    <property type="entry name" value="MEMBRANE PROTEIN"/>
    <property type="match status" value="1"/>
</dbReference>
<dbReference type="AlphaFoldDB" id="A0A5C1QAF5"/>
<feature type="transmembrane region" description="Helical" evidence="1">
    <location>
        <begin position="211"/>
        <end position="232"/>
    </location>
</feature>
<organism evidence="2 3">
    <name type="scientific">Thiospirochaeta perfilievii</name>
    <dbReference type="NCBI Taxonomy" id="252967"/>
    <lineage>
        <taxon>Bacteria</taxon>
        <taxon>Pseudomonadati</taxon>
        <taxon>Spirochaetota</taxon>
        <taxon>Spirochaetia</taxon>
        <taxon>Spirochaetales</taxon>
        <taxon>Spirochaetaceae</taxon>
        <taxon>Thiospirochaeta</taxon>
    </lineage>
</organism>
<feature type="transmembrane region" description="Helical" evidence="1">
    <location>
        <begin position="160"/>
        <end position="179"/>
    </location>
</feature>
<evidence type="ECO:0000256" key="1">
    <source>
        <dbReference type="SAM" id="Phobius"/>
    </source>
</evidence>
<dbReference type="OrthoDB" id="5753718at2"/>
<proteinExistence type="predicted"/>
<dbReference type="PANTHER" id="PTHR41771">
    <property type="entry name" value="MEMBRANE PROTEIN-RELATED"/>
    <property type="match status" value="1"/>
</dbReference>
<dbReference type="Proteomes" id="UP000323824">
    <property type="component" value="Chromosome"/>
</dbReference>
<feature type="transmembrane region" description="Helical" evidence="1">
    <location>
        <begin position="134"/>
        <end position="153"/>
    </location>
</feature>
<accession>A0A5C1QAF5</accession>
<keyword evidence="1" id="KW-1133">Transmembrane helix</keyword>
<dbReference type="KEGG" id="sper:EW093_10455"/>